<feature type="transmembrane region" description="Helical" evidence="1">
    <location>
        <begin position="176"/>
        <end position="196"/>
    </location>
</feature>
<proteinExistence type="predicted"/>
<sequence>MINMGGDTLIKSIDKNVYKHALKVFALATIILMITTIITYFCHPAINDVKHLGNSSTNISSNPQGLNKVWHFIVNNGCFVPVQMFILALIPIPFLYMLNIVISVIIPGIMFGIFLNFDLHKAFTAIIAYIPHYTLEIMAYCILASGLYMLNKAIVRKVTNLFRKKKKDNYPFKKSLFKVIKIYFIFTLPLIILAAFTETYVADWIYQLMN</sequence>
<keyword evidence="1" id="KW-0812">Transmembrane</keyword>
<feature type="transmembrane region" description="Helical" evidence="1">
    <location>
        <begin position="137"/>
        <end position="155"/>
    </location>
</feature>
<keyword evidence="1" id="KW-0472">Membrane</keyword>
<organism evidence="2 3">
    <name type="scientific">Staphylococcus lugdunensis</name>
    <dbReference type="NCBI Taxonomy" id="28035"/>
    <lineage>
        <taxon>Bacteria</taxon>
        <taxon>Bacillati</taxon>
        <taxon>Bacillota</taxon>
        <taxon>Bacilli</taxon>
        <taxon>Bacillales</taxon>
        <taxon>Staphylococcaceae</taxon>
        <taxon>Staphylococcus</taxon>
    </lineage>
</organism>
<dbReference type="EMBL" id="SCHB01000001">
    <property type="protein sequence ID" value="TBW73415.1"/>
    <property type="molecule type" value="Genomic_DNA"/>
</dbReference>
<feature type="transmembrane region" description="Helical" evidence="1">
    <location>
        <begin position="21"/>
        <end position="41"/>
    </location>
</feature>
<keyword evidence="1" id="KW-1133">Transmembrane helix</keyword>
<comment type="caution">
    <text evidence="2">The sequence shown here is derived from an EMBL/GenBank/DDBJ whole genome shotgun (WGS) entry which is preliminary data.</text>
</comment>
<protein>
    <submittedName>
        <fullName evidence="2">Stage II sporulation protein M</fullName>
    </submittedName>
</protein>
<evidence type="ECO:0000256" key="1">
    <source>
        <dbReference type="SAM" id="Phobius"/>
    </source>
</evidence>
<feature type="transmembrane region" description="Helical" evidence="1">
    <location>
        <begin position="69"/>
        <end position="90"/>
    </location>
</feature>
<feature type="transmembrane region" description="Helical" evidence="1">
    <location>
        <begin position="97"/>
        <end position="117"/>
    </location>
</feature>
<dbReference type="Proteomes" id="UP000293637">
    <property type="component" value="Unassembled WGS sequence"/>
</dbReference>
<name>A0A4Q9WDB2_STALU</name>
<evidence type="ECO:0000313" key="2">
    <source>
        <dbReference type="EMBL" id="TBW73415.1"/>
    </source>
</evidence>
<accession>A0A4Q9WDB2</accession>
<dbReference type="Pfam" id="PF01944">
    <property type="entry name" value="SpoIIM"/>
    <property type="match status" value="1"/>
</dbReference>
<reference evidence="2 3" key="1">
    <citation type="journal article" date="2019" name="Sci. Transl. Med.">
        <title>Quorum sensing between bacterial species on the skin protects against epidermal injury in atopic dermatitis.</title>
        <authorList>
            <person name="Williams M.R."/>
        </authorList>
    </citation>
    <scope>NUCLEOTIDE SEQUENCE [LARGE SCALE GENOMIC DNA]</scope>
    <source>
        <strain evidence="2 3">E7</strain>
    </source>
</reference>
<dbReference type="AlphaFoldDB" id="A0A4Q9WDB2"/>
<dbReference type="InterPro" id="IPR002798">
    <property type="entry name" value="SpoIIM-like"/>
</dbReference>
<dbReference type="RefSeq" id="WP_080589016.1">
    <property type="nucleotide sequence ID" value="NZ_AP021848.1"/>
</dbReference>
<evidence type="ECO:0000313" key="3">
    <source>
        <dbReference type="Proteomes" id="UP000293637"/>
    </source>
</evidence>
<gene>
    <name evidence="2" type="ORF">EQ812_01020</name>
</gene>
<dbReference type="GeneID" id="58091344"/>